<comment type="subcellular location">
    <subcellularLocation>
        <location evidence="7">Cytoplasm</location>
    </subcellularLocation>
</comment>
<comment type="pathway">
    <text evidence="2 7">Amino-acid biosynthesis; L-histidine biosynthesis; L-histidine from 5-phospho-alpha-D-ribose 1-diphosphate: step 3/9.</text>
</comment>
<feature type="binding site" evidence="7">
    <location>
        <position position="88"/>
    </location>
    <ligand>
        <name>Mg(2+)</name>
        <dbReference type="ChEBI" id="CHEBI:18420"/>
    </ligand>
</feature>
<feature type="binding site" evidence="7">
    <location>
        <position position="87"/>
    </location>
    <ligand>
        <name>Zn(2+)</name>
        <dbReference type="ChEBI" id="CHEBI:29105"/>
        <note>ligand shared between dimeric partners</note>
    </ligand>
</feature>
<dbReference type="GO" id="GO:0000105">
    <property type="term" value="P:L-histidine biosynthetic process"/>
    <property type="evidence" value="ECO:0007669"/>
    <property type="project" value="UniProtKB-UniRule"/>
</dbReference>
<dbReference type="GO" id="GO:0004636">
    <property type="term" value="F:phosphoribosyl-ATP diphosphatase activity"/>
    <property type="evidence" value="ECO:0007669"/>
    <property type="project" value="UniProtKB-ARBA"/>
</dbReference>
<dbReference type="GO" id="GO:0005737">
    <property type="term" value="C:cytoplasm"/>
    <property type="evidence" value="ECO:0007669"/>
    <property type="project" value="UniProtKB-SubCell"/>
</dbReference>
<dbReference type="InterPro" id="IPR002496">
    <property type="entry name" value="PRib_AMP_CycHydrolase_dom"/>
</dbReference>
<evidence type="ECO:0000313" key="9">
    <source>
        <dbReference type="EMBL" id="UXD21565.1"/>
    </source>
</evidence>
<comment type="similarity">
    <text evidence="7">Belongs to the PRA-CH family.</text>
</comment>
<evidence type="ECO:0000313" key="10">
    <source>
        <dbReference type="Proteomes" id="UP001063698"/>
    </source>
</evidence>
<feature type="binding site" evidence="7">
    <location>
        <position position="86"/>
    </location>
    <ligand>
        <name>Mg(2+)</name>
        <dbReference type="ChEBI" id="CHEBI:18420"/>
    </ligand>
</feature>
<evidence type="ECO:0000256" key="6">
    <source>
        <dbReference type="ARBA" id="ARBA00023102"/>
    </source>
</evidence>
<feature type="binding site" evidence="7">
    <location>
        <position position="90"/>
    </location>
    <ligand>
        <name>Mg(2+)</name>
        <dbReference type="ChEBI" id="CHEBI:18420"/>
    </ligand>
</feature>
<dbReference type="SUPFAM" id="SSF141734">
    <property type="entry name" value="HisI-like"/>
    <property type="match status" value="1"/>
</dbReference>
<feature type="domain" description="Phosphoribosyl-AMP cyclohydrolase" evidence="8">
    <location>
        <begin position="39"/>
        <end position="113"/>
    </location>
</feature>
<keyword evidence="7" id="KW-0460">Magnesium</keyword>
<comment type="catalytic activity">
    <reaction evidence="1 7">
        <text>1-(5-phospho-beta-D-ribosyl)-5'-AMP + H2O = 1-(5-phospho-beta-D-ribosyl)-5-[(5-phospho-beta-D-ribosylamino)methylideneamino]imidazole-4-carboxamide</text>
        <dbReference type="Rhea" id="RHEA:20049"/>
        <dbReference type="ChEBI" id="CHEBI:15377"/>
        <dbReference type="ChEBI" id="CHEBI:58435"/>
        <dbReference type="ChEBI" id="CHEBI:59457"/>
        <dbReference type="EC" id="3.5.4.19"/>
    </reaction>
</comment>
<evidence type="ECO:0000256" key="2">
    <source>
        <dbReference type="ARBA" id="ARBA00005169"/>
    </source>
</evidence>
<feature type="binding site" evidence="7">
    <location>
        <position position="104"/>
    </location>
    <ligand>
        <name>Zn(2+)</name>
        <dbReference type="ChEBI" id="CHEBI:29105"/>
        <note>ligand shared between dimeric partners</note>
    </ligand>
</feature>
<dbReference type="InterPro" id="IPR026660">
    <property type="entry name" value="PRA-CH"/>
</dbReference>
<dbReference type="GO" id="GO:0008270">
    <property type="term" value="F:zinc ion binding"/>
    <property type="evidence" value="ECO:0007669"/>
    <property type="project" value="UniProtKB-UniRule"/>
</dbReference>
<comment type="subunit">
    <text evidence="7">Homodimer.</text>
</comment>
<keyword evidence="7" id="KW-0479">Metal-binding</keyword>
<name>A0A977K9M0_9CREN</name>
<keyword evidence="4 7" id="KW-0028">Amino-acid biosynthesis</keyword>
<reference evidence="9" key="1">
    <citation type="submission" date="2013-11" db="EMBL/GenBank/DDBJ databases">
        <title>Comparative genomics of Ignicoccus.</title>
        <authorList>
            <person name="Podar M."/>
        </authorList>
    </citation>
    <scope>NUCLEOTIDE SEQUENCE</scope>
    <source>
        <strain evidence="9">DSM 13166</strain>
    </source>
</reference>
<accession>A0A977K9M0</accession>
<sequence>MFKLNEEQAKRIAEQLNYRWPDDTVVAVVQEKYSGKVLMVASMNKEAVLRTLTTGIAHYWSKSRKELWVKGATSGHIQVVEGFYIDCDRDTVLLVVRQASLIACHEGYHSCFHYRVSEDGKVEVEKEGPKFE</sequence>
<gene>
    <name evidence="7" type="primary">hisI</name>
    <name evidence="9" type="ORF">IPA_05470</name>
</gene>
<evidence type="ECO:0000256" key="1">
    <source>
        <dbReference type="ARBA" id="ARBA00000024"/>
    </source>
</evidence>
<dbReference type="AlphaFoldDB" id="A0A977K9M0"/>
<dbReference type="Pfam" id="PF01502">
    <property type="entry name" value="PRA-CH"/>
    <property type="match status" value="1"/>
</dbReference>
<dbReference type="GO" id="GO:0000287">
    <property type="term" value="F:magnesium ion binding"/>
    <property type="evidence" value="ECO:0007669"/>
    <property type="project" value="UniProtKB-UniRule"/>
</dbReference>
<evidence type="ECO:0000256" key="3">
    <source>
        <dbReference type="ARBA" id="ARBA00022490"/>
    </source>
</evidence>
<dbReference type="PANTHER" id="PTHR42945:SF1">
    <property type="entry name" value="HISTIDINE BIOSYNTHESIS BIFUNCTIONAL PROTEIN HIS7"/>
    <property type="match status" value="1"/>
</dbReference>
<dbReference type="FunFam" id="3.10.20.810:FF:000001">
    <property type="entry name" value="Histidine biosynthesis bifunctional protein HisIE"/>
    <property type="match status" value="1"/>
</dbReference>
<dbReference type="InterPro" id="IPR038019">
    <property type="entry name" value="PRib_AMP_CycHydrolase_sf"/>
</dbReference>
<comment type="cofactor">
    <cofactor evidence="7">
        <name>Zn(2+)</name>
        <dbReference type="ChEBI" id="CHEBI:29105"/>
    </cofactor>
    <text evidence="7">Binds 1 zinc ion per subunit.</text>
</comment>
<dbReference type="KEGG" id="ipc:IPA_05470"/>
<keyword evidence="6 7" id="KW-0368">Histidine biosynthesis</keyword>
<dbReference type="GO" id="GO:0004635">
    <property type="term" value="F:phosphoribosyl-AMP cyclohydrolase activity"/>
    <property type="evidence" value="ECO:0007669"/>
    <property type="project" value="UniProtKB-UniRule"/>
</dbReference>
<dbReference type="HAMAP" id="MF_01021">
    <property type="entry name" value="HisI"/>
    <property type="match status" value="1"/>
</dbReference>
<comment type="cofactor">
    <cofactor evidence="7">
        <name>Mg(2+)</name>
        <dbReference type="ChEBI" id="CHEBI:18420"/>
    </cofactor>
    <text evidence="7">Binds 1 Mg(2+) ion per subunit.</text>
</comment>
<comment type="function">
    <text evidence="7">Catalyzes the hydrolysis of the adenine ring of phosphoribosyl-AMP.</text>
</comment>
<keyword evidence="3 7" id="KW-0963">Cytoplasm</keyword>
<evidence type="ECO:0000259" key="8">
    <source>
        <dbReference type="Pfam" id="PF01502"/>
    </source>
</evidence>
<keyword evidence="7" id="KW-0862">Zinc</keyword>
<proteinExistence type="inferred from homology"/>
<dbReference type="EMBL" id="CP006868">
    <property type="protein sequence ID" value="UXD21565.1"/>
    <property type="molecule type" value="Genomic_DNA"/>
</dbReference>
<evidence type="ECO:0000256" key="5">
    <source>
        <dbReference type="ARBA" id="ARBA00022801"/>
    </source>
</evidence>
<evidence type="ECO:0000256" key="4">
    <source>
        <dbReference type="ARBA" id="ARBA00022605"/>
    </source>
</evidence>
<organism evidence="9 10">
    <name type="scientific">Ignicoccus pacificus DSM 13166</name>
    <dbReference type="NCBI Taxonomy" id="940294"/>
    <lineage>
        <taxon>Archaea</taxon>
        <taxon>Thermoproteota</taxon>
        <taxon>Thermoprotei</taxon>
        <taxon>Desulfurococcales</taxon>
        <taxon>Desulfurococcaceae</taxon>
        <taxon>Ignicoccus</taxon>
    </lineage>
</organism>
<dbReference type="Gene3D" id="3.10.20.810">
    <property type="entry name" value="Phosphoribosyl-AMP cyclohydrolase"/>
    <property type="match status" value="1"/>
</dbReference>
<feature type="binding site" evidence="7">
    <location>
        <position position="111"/>
    </location>
    <ligand>
        <name>Zn(2+)</name>
        <dbReference type="ChEBI" id="CHEBI:29105"/>
        <note>ligand shared between dimeric partners</note>
    </ligand>
</feature>
<evidence type="ECO:0000256" key="7">
    <source>
        <dbReference type="HAMAP-Rule" id="MF_01021"/>
    </source>
</evidence>
<keyword evidence="5 7" id="KW-0378">Hydrolase</keyword>
<dbReference type="EC" id="3.5.4.19" evidence="7"/>
<protein>
    <recommendedName>
        <fullName evidence="7">Phosphoribosyl-AMP cyclohydrolase</fullName>
        <shortName evidence="7">PRA-CH</shortName>
        <ecNumber evidence="7">3.5.4.19</ecNumber>
    </recommendedName>
</protein>
<dbReference type="PANTHER" id="PTHR42945">
    <property type="entry name" value="HISTIDINE BIOSYNTHESIS BIFUNCTIONAL PROTEIN"/>
    <property type="match status" value="1"/>
</dbReference>
<keyword evidence="10" id="KW-1185">Reference proteome</keyword>
<dbReference type="NCBIfam" id="NF000768">
    <property type="entry name" value="PRK00051.1"/>
    <property type="match status" value="1"/>
</dbReference>
<dbReference type="Proteomes" id="UP001063698">
    <property type="component" value="Chromosome"/>
</dbReference>